<keyword evidence="16" id="KW-1185">Reference proteome</keyword>
<evidence type="ECO:0000256" key="10">
    <source>
        <dbReference type="ARBA" id="ARBA00023004"/>
    </source>
</evidence>
<dbReference type="GO" id="GO:0004508">
    <property type="term" value="F:steroid 17-alpha-monooxygenase activity"/>
    <property type="evidence" value="ECO:0007669"/>
    <property type="project" value="TreeGrafter"/>
</dbReference>
<sequence length="495" mass="56847">MNMLALLGIFTFVIVFLLRRFFDPKKRILSQIPGPRGIPFLGNALQIDPINIHKDLLSWKETYGDIFKLDFAGDQVVVLNSHAAIHEALVTKSKEFAGRVADSFRNEYMEAHRGIVFRDFDNEFANVKRVIHSAVKMYDDNSEKVIHRINAEIQCCMDKFNVYNERPFDPKKDIYTTLINIMAELLASHRFEDDDPKLNDIIEYQHAVSEALSAGVGDELDMFPWLRYFGNQTFKKMQFFLKMRNQIIGEWVEEHKKSFNRDDIRDLTEALLKAREDGDATFSDHVIILLVDDMLGAGIITTQVVVSAYLQLMILHPEVQTRLQHEVDSVVGTSRAPSIEDRDAMPVLQANIHEILRYVSHVPIAVPHKTTVDTSVGGYDIPKSTQVWINLFALHHDEKIFDEPWSYKPERWLDDSGQLVSIEERNKIFPFGAGRRVCAAEQFARTRMFLFLSNILQRFTIVQPEDAEPPSADPRNYTLGIILEPGPFTIKAIPR</sequence>
<evidence type="ECO:0000256" key="8">
    <source>
        <dbReference type="ARBA" id="ARBA00022848"/>
    </source>
</evidence>
<evidence type="ECO:0000313" key="15">
    <source>
        <dbReference type="EMBL" id="CAH1799377.1"/>
    </source>
</evidence>
<evidence type="ECO:0000256" key="6">
    <source>
        <dbReference type="ARBA" id="ARBA00022723"/>
    </source>
</evidence>
<gene>
    <name evidence="15" type="ORF">OFUS_LOCUS23392</name>
</gene>
<dbReference type="InterPro" id="IPR017972">
    <property type="entry name" value="Cyt_P450_CS"/>
</dbReference>
<keyword evidence="8" id="KW-0492">Microsome</keyword>
<accession>A0A8J1TCB6</accession>
<evidence type="ECO:0000256" key="3">
    <source>
        <dbReference type="ARBA" id="ARBA00004406"/>
    </source>
</evidence>
<dbReference type="InterPro" id="IPR036396">
    <property type="entry name" value="Cyt_P450_sf"/>
</dbReference>
<keyword evidence="9 14" id="KW-0560">Oxidoreductase</keyword>
<dbReference type="Proteomes" id="UP000749559">
    <property type="component" value="Unassembled WGS sequence"/>
</dbReference>
<dbReference type="PRINTS" id="PR00463">
    <property type="entry name" value="EP450I"/>
</dbReference>
<keyword evidence="6 13" id="KW-0479">Metal-binding</keyword>
<evidence type="ECO:0000256" key="14">
    <source>
        <dbReference type="RuleBase" id="RU000461"/>
    </source>
</evidence>
<evidence type="ECO:0000256" key="7">
    <source>
        <dbReference type="ARBA" id="ARBA00022824"/>
    </source>
</evidence>
<dbReference type="Gene3D" id="1.10.630.10">
    <property type="entry name" value="Cytochrome P450"/>
    <property type="match status" value="1"/>
</dbReference>
<dbReference type="PANTHER" id="PTHR24289:SF1">
    <property type="entry name" value="STEROID 17-ALPHA-HYDROXYLASE_17,20 LYASE"/>
    <property type="match status" value="1"/>
</dbReference>
<dbReference type="PROSITE" id="PS00086">
    <property type="entry name" value="CYTOCHROME_P450"/>
    <property type="match status" value="1"/>
</dbReference>
<evidence type="ECO:0000256" key="1">
    <source>
        <dbReference type="ARBA" id="ARBA00001971"/>
    </source>
</evidence>
<name>A0A8J1TCB6_OWEFU</name>
<keyword evidence="5 13" id="KW-0349">Heme</keyword>
<dbReference type="AlphaFoldDB" id="A0A8J1TCB6"/>
<feature type="binding site" description="axial binding residue" evidence="13">
    <location>
        <position position="438"/>
    </location>
    <ligand>
        <name>heme</name>
        <dbReference type="ChEBI" id="CHEBI:30413"/>
    </ligand>
    <ligandPart>
        <name>Fe</name>
        <dbReference type="ChEBI" id="CHEBI:18248"/>
    </ligandPart>
</feature>
<dbReference type="EMBL" id="CAIIXF020000011">
    <property type="protein sequence ID" value="CAH1799377.1"/>
    <property type="molecule type" value="Genomic_DNA"/>
</dbReference>
<evidence type="ECO:0000256" key="4">
    <source>
        <dbReference type="ARBA" id="ARBA00010617"/>
    </source>
</evidence>
<dbReference type="OrthoDB" id="1470350at2759"/>
<evidence type="ECO:0000313" key="16">
    <source>
        <dbReference type="Proteomes" id="UP000749559"/>
    </source>
</evidence>
<evidence type="ECO:0000256" key="13">
    <source>
        <dbReference type="PIRSR" id="PIRSR602401-1"/>
    </source>
</evidence>
<protein>
    <submittedName>
        <fullName evidence="15">Uncharacterized protein</fullName>
    </submittedName>
</protein>
<reference evidence="15" key="1">
    <citation type="submission" date="2022-03" db="EMBL/GenBank/DDBJ databases">
        <authorList>
            <person name="Martin C."/>
        </authorList>
    </citation>
    <scope>NUCLEOTIDE SEQUENCE</scope>
</reference>
<dbReference type="PANTHER" id="PTHR24289">
    <property type="entry name" value="STEROID 17-ALPHA-HYDROXYLASE/17,20 LYASE"/>
    <property type="match status" value="1"/>
</dbReference>
<keyword evidence="12" id="KW-0472">Membrane</keyword>
<dbReference type="GO" id="GO:0005789">
    <property type="term" value="C:endoplasmic reticulum membrane"/>
    <property type="evidence" value="ECO:0007669"/>
    <property type="project" value="UniProtKB-SubCell"/>
</dbReference>
<dbReference type="GO" id="GO:0020037">
    <property type="term" value="F:heme binding"/>
    <property type="evidence" value="ECO:0007669"/>
    <property type="project" value="InterPro"/>
</dbReference>
<keyword evidence="7" id="KW-0256">Endoplasmic reticulum</keyword>
<evidence type="ECO:0000256" key="5">
    <source>
        <dbReference type="ARBA" id="ARBA00022617"/>
    </source>
</evidence>
<comment type="cofactor">
    <cofactor evidence="1 13">
        <name>heme</name>
        <dbReference type="ChEBI" id="CHEBI:30413"/>
    </cofactor>
</comment>
<dbReference type="Pfam" id="PF00067">
    <property type="entry name" value="p450"/>
    <property type="match status" value="1"/>
</dbReference>
<dbReference type="GO" id="GO:0042446">
    <property type="term" value="P:hormone biosynthetic process"/>
    <property type="evidence" value="ECO:0007669"/>
    <property type="project" value="TreeGrafter"/>
</dbReference>
<organism evidence="15 16">
    <name type="scientific">Owenia fusiformis</name>
    <name type="common">Polychaete worm</name>
    <dbReference type="NCBI Taxonomy" id="6347"/>
    <lineage>
        <taxon>Eukaryota</taxon>
        <taxon>Metazoa</taxon>
        <taxon>Spiralia</taxon>
        <taxon>Lophotrochozoa</taxon>
        <taxon>Annelida</taxon>
        <taxon>Polychaeta</taxon>
        <taxon>Sedentaria</taxon>
        <taxon>Canalipalpata</taxon>
        <taxon>Sabellida</taxon>
        <taxon>Oweniida</taxon>
        <taxon>Oweniidae</taxon>
        <taxon>Owenia</taxon>
    </lineage>
</organism>
<evidence type="ECO:0000256" key="9">
    <source>
        <dbReference type="ARBA" id="ARBA00023002"/>
    </source>
</evidence>
<dbReference type="FunFam" id="1.10.630.10:FF:000238">
    <property type="entry name" value="Cytochrome P450 2A6"/>
    <property type="match status" value="1"/>
</dbReference>
<evidence type="ECO:0000256" key="2">
    <source>
        <dbReference type="ARBA" id="ARBA00004174"/>
    </source>
</evidence>
<comment type="similarity">
    <text evidence="4 14">Belongs to the cytochrome P450 family.</text>
</comment>
<dbReference type="InterPro" id="IPR002401">
    <property type="entry name" value="Cyt_P450_E_grp-I"/>
</dbReference>
<evidence type="ECO:0000256" key="11">
    <source>
        <dbReference type="ARBA" id="ARBA00023033"/>
    </source>
</evidence>
<comment type="caution">
    <text evidence="15">The sequence shown here is derived from an EMBL/GenBank/DDBJ whole genome shotgun (WGS) entry which is preliminary data.</text>
</comment>
<evidence type="ECO:0000256" key="12">
    <source>
        <dbReference type="ARBA" id="ARBA00023136"/>
    </source>
</evidence>
<keyword evidence="11 14" id="KW-0503">Monooxygenase</keyword>
<dbReference type="SUPFAM" id="SSF48264">
    <property type="entry name" value="Cytochrome P450"/>
    <property type="match status" value="1"/>
</dbReference>
<dbReference type="GO" id="GO:0042448">
    <property type="term" value="P:progesterone metabolic process"/>
    <property type="evidence" value="ECO:0007669"/>
    <property type="project" value="TreeGrafter"/>
</dbReference>
<proteinExistence type="inferred from homology"/>
<dbReference type="InterPro" id="IPR001128">
    <property type="entry name" value="Cyt_P450"/>
</dbReference>
<comment type="subcellular location">
    <subcellularLocation>
        <location evidence="3">Endoplasmic reticulum membrane</location>
        <topology evidence="3">Peripheral membrane protein</topology>
    </subcellularLocation>
    <subcellularLocation>
        <location evidence="2">Microsome membrane</location>
        <topology evidence="2">Peripheral membrane protein</topology>
    </subcellularLocation>
</comment>
<dbReference type="GO" id="GO:0005506">
    <property type="term" value="F:iron ion binding"/>
    <property type="evidence" value="ECO:0007669"/>
    <property type="project" value="InterPro"/>
</dbReference>
<keyword evidence="10 13" id="KW-0408">Iron</keyword>